<name>A0A6J6EDA1_9ZZZZ</name>
<protein>
    <submittedName>
        <fullName evidence="1">Unannotated protein</fullName>
    </submittedName>
</protein>
<evidence type="ECO:0000313" key="1">
    <source>
        <dbReference type="EMBL" id="CAB4574431.1"/>
    </source>
</evidence>
<organism evidence="1">
    <name type="scientific">freshwater metagenome</name>
    <dbReference type="NCBI Taxonomy" id="449393"/>
    <lineage>
        <taxon>unclassified sequences</taxon>
        <taxon>metagenomes</taxon>
        <taxon>ecological metagenomes</taxon>
    </lineage>
</organism>
<accession>A0A6J6EDA1</accession>
<reference evidence="1" key="1">
    <citation type="submission" date="2020-05" db="EMBL/GenBank/DDBJ databases">
        <authorList>
            <person name="Chiriac C."/>
            <person name="Salcher M."/>
            <person name="Ghai R."/>
            <person name="Kavagutti S V."/>
        </authorList>
    </citation>
    <scope>NUCLEOTIDE SEQUENCE</scope>
</reference>
<proteinExistence type="predicted"/>
<gene>
    <name evidence="1" type="ORF">UFOPK1603_01368</name>
</gene>
<dbReference type="AlphaFoldDB" id="A0A6J6EDA1"/>
<dbReference type="EMBL" id="CAEZTG010000143">
    <property type="protein sequence ID" value="CAB4574431.1"/>
    <property type="molecule type" value="Genomic_DNA"/>
</dbReference>
<sequence>MRDVNRDIGIEESLAGFDLVDFEQRIANVMSLRSEERETHSTADDERVGNF</sequence>